<dbReference type="PANTHER" id="PTHR46157:SF3">
    <property type="entry name" value="GLUTATHIONE-REGULATED POTASSIUM-EFFLUX SYSTEM PROTEIN KEFC"/>
    <property type="match status" value="1"/>
</dbReference>
<feature type="transmembrane region" description="Helical" evidence="14">
    <location>
        <begin position="328"/>
        <end position="348"/>
    </location>
</feature>
<accession>A0A7U7JCM8</accession>
<feature type="region of interest" description="Disordered" evidence="13">
    <location>
        <begin position="626"/>
        <end position="665"/>
    </location>
</feature>
<dbReference type="SUPFAM" id="SSF51735">
    <property type="entry name" value="NAD(P)-binding Rossmann-fold domains"/>
    <property type="match status" value="1"/>
</dbReference>
<evidence type="ECO:0000256" key="14">
    <source>
        <dbReference type="SAM" id="Phobius"/>
    </source>
</evidence>
<gene>
    <name evidence="16" type="primary">kefC</name>
    <name evidence="16" type="ORF">RSIPO_04543</name>
</gene>
<reference evidence="16" key="2">
    <citation type="submission" date="2015-10" db="EMBL/GenBank/DDBJ databases">
        <title>Genomic draft of R. solanacearum strain IPO1609, a phylotype IIB1/biovar 2/race 3 strain isolated from potato in Europe.</title>
        <authorList>
            <person name="Boucher C."/>
            <person name="Carrere S."/>
            <person name="Dossat C."/>
            <person name="Elbaz M."/>
            <person name="Genin S."/>
            <person name="Gouzy J."/>
            <person name="Prior P."/>
            <person name="Segurens B."/>
            <person name="Wincker P."/>
        </authorList>
    </citation>
    <scope>NUCLEOTIDE SEQUENCE</scope>
    <source>
        <strain evidence="16">IPO1609</strain>
    </source>
</reference>
<dbReference type="FunFam" id="3.40.50.720:FF:000036">
    <property type="entry name" value="Glutathione-regulated potassium-efflux system protein KefB"/>
    <property type="match status" value="1"/>
</dbReference>
<dbReference type="Pfam" id="PF02254">
    <property type="entry name" value="TrkA_N"/>
    <property type="match status" value="1"/>
</dbReference>
<evidence type="ECO:0000256" key="2">
    <source>
        <dbReference type="ARBA" id="ARBA00005551"/>
    </source>
</evidence>
<keyword evidence="7" id="KW-0633">Potassium transport</keyword>
<dbReference type="PRINTS" id="PR00335">
    <property type="entry name" value="KUPTAKETRKA"/>
</dbReference>
<evidence type="ECO:0000256" key="13">
    <source>
        <dbReference type="SAM" id="MobiDB-lite"/>
    </source>
</evidence>
<organism evidence="16 17">
    <name type="scientific">Ralstonia solanacearum IPO1609</name>
    <dbReference type="NCBI Taxonomy" id="564066"/>
    <lineage>
        <taxon>Bacteria</taxon>
        <taxon>Pseudomonadati</taxon>
        <taxon>Pseudomonadota</taxon>
        <taxon>Betaproteobacteria</taxon>
        <taxon>Burkholderiales</taxon>
        <taxon>Burkholderiaceae</taxon>
        <taxon>Ralstonia</taxon>
        <taxon>Ralstonia solanacearum species complex</taxon>
    </lineage>
</organism>
<keyword evidence="10 14" id="KW-1133">Transmembrane helix</keyword>
<feature type="transmembrane region" description="Helical" evidence="14">
    <location>
        <begin position="39"/>
        <end position="58"/>
    </location>
</feature>
<dbReference type="GO" id="GO:0015297">
    <property type="term" value="F:antiporter activity"/>
    <property type="evidence" value="ECO:0007669"/>
    <property type="project" value="UniProtKB-KW"/>
</dbReference>
<dbReference type="InterPro" id="IPR003148">
    <property type="entry name" value="RCK_N"/>
</dbReference>
<keyword evidence="17" id="KW-1185">Reference proteome</keyword>
<feature type="transmembrane region" description="Helical" evidence="14">
    <location>
        <begin position="120"/>
        <end position="142"/>
    </location>
</feature>
<evidence type="ECO:0000256" key="3">
    <source>
        <dbReference type="ARBA" id="ARBA00022448"/>
    </source>
</evidence>
<feature type="transmembrane region" description="Helical" evidence="14">
    <location>
        <begin position="216"/>
        <end position="237"/>
    </location>
</feature>
<dbReference type="GO" id="GO:0015079">
    <property type="term" value="F:potassium ion transmembrane transporter activity"/>
    <property type="evidence" value="ECO:0007669"/>
    <property type="project" value="InterPro"/>
</dbReference>
<evidence type="ECO:0000256" key="9">
    <source>
        <dbReference type="ARBA" id="ARBA00022958"/>
    </source>
</evidence>
<keyword evidence="6" id="KW-0997">Cell inner membrane</keyword>
<keyword evidence="12 14" id="KW-0472">Membrane</keyword>
<dbReference type="InterPro" id="IPR004771">
    <property type="entry name" value="K/H_exchanger"/>
</dbReference>
<reference evidence="16" key="1">
    <citation type="submission" date="2014-11" db="EMBL/GenBank/DDBJ databases">
        <authorList>
            <person name="Genoscope - CEA"/>
        </authorList>
    </citation>
    <scope>NUCLEOTIDE SEQUENCE</scope>
    <source>
        <strain evidence="16">IPO1609</strain>
    </source>
</reference>
<dbReference type="NCBIfam" id="TIGR00932">
    <property type="entry name" value="2a37"/>
    <property type="match status" value="1"/>
</dbReference>
<keyword evidence="9" id="KW-0630">Potassium</keyword>
<dbReference type="AlphaFoldDB" id="A0A7U7JCM8"/>
<sequence length="665" mass="72086">MRISSRCAPPCSRGWRPSPPEPGPTFSFHSFRSMQSHDLLANFVIYLAAAVAVVPLARRLGLGSVLGYLLAGVIVGPWGLRLITNVQSILDFSEFGVVLMMFVIGLELEPARLWSLRRSIFGYGGLQLAVCALAVGLVVMAVGHPWRAAVVAGLGLALSSTAIALATLAERNLMRTPAGTAGFGILLFQDIAAIPMIALLPLLAPDTGDAAGGHHWLAAAKAVGVVAAVIFGGRTVLRPVLRVIARTNMREMFTSFSLLLVVGIALLMHSVGLSMALGAFIAGVLLADSEYRHALETDIEPFKGLLLGLFFLAVGMSIDFGVLMRQPLAVVLLVAVFLVVKIGALRVLAMRFGIARGQAWLFAFLLSQGGEFAFVVFGPGVAGDVLGAETAATLNLVVALSMAATPLLLLFHDKILAPRLMAGKKRAPDAIGPQDNEVIIAGFGRFGQIVGRLLYSQGHTATVLDHDPDQIDILRRFGFKVFYGDATRMDLLETAGADTARIMVVAIDDMETSLEVVDRVRERFPHLKLYVRARNVSHVYQLRDRGVEVIEREMFEGSLVLARRVLEGLGKEPYEALRIAQTFRRHTLNAMDQIYPVYRDQKKLVSLAQQGRDELAEMFRRDRVQRKRLRESGMPWGEGGPHTTGADPRDASDDASAETPAARES</sequence>
<dbReference type="InterPro" id="IPR038770">
    <property type="entry name" value="Na+/solute_symporter_sf"/>
</dbReference>
<feature type="transmembrane region" description="Helical" evidence="14">
    <location>
        <begin position="303"/>
        <end position="322"/>
    </location>
</feature>
<comment type="similarity">
    <text evidence="2">Belongs to the monovalent cation:proton antiporter 2 (CPA2) transporter (TC 2.A.37) family.</text>
</comment>
<dbReference type="Pfam" id="PF00999">
    <property type="entry name" value="Na_H_Exchanger"/>
    <property type="match status" value="1"/>
</dbReference>
<keyword evidence="5" id="KW-1003">Cell membrane</keyword>
<evidence type="ECO:0000256" key="10">
    <source>
        <dbReference type="ARBA" id="ARBA00022989"/>
    </source>
</evidence>
<keyword evidence="4" id="KW-0050">Antiport</keyword>
<dbReference type="InterPro" id="IPR006153">
    <property type="entry name" value="Cation/H_exchanger_TM"/>
</dbReference>
<evidence type="ECO:0000256" key="4">
    <source>
        <dbReference type="ARBA" id="ARBA00022449"/>
    </source>
</evidence>
<dbReference type="InterPro" id="IPR006036">
    <property type="entry name" value="K_uptake_TrkA"/>
</dbReference>
<feature type="transmembrane region" description="Helical" evidence="14">
    <location>
        <begin position="65"/>
        <end position="83"/>
    </location>
</feature>
<keyword evidence="8 14" id="KW-0812">Transmembrane</keyword>
<feature type="transmembrane region" description="Helical" evidence="14">
    <location>
        <begin position="392"/>
        <end position="411"/>
    </location>
</feature>
<dbReference type="InterPro" id="IPR036291">
    <property type="entry name" value="NAD(P)-bd_dom_sf"/>
</dbReference>
<name>A0A7U7JCM8_RALSL</name>
<keyword evidence="11" id="KW-0406">Ion transport</keyword>
<dbReference type="Gene3D" id="1.20.1530.20">
    <property type="match status" value="1"/>
</dbReference>
<evidence type="ECO:0000256" key="12">
    <source>
        <dbReference type="ARBA" id="ARBA00023136"/>
    </source>
</evidence>
<dbReference type="NCBIfam" id="NF002924">
    <property type="entry name" value="PRK03562.1"/>
    <property type="match status" value="1"/>
</dbReference>
<protein>
    <submittedName>
        <fullName evidence="16">Glutathione-regulated potassium-efflux system protein</fullName>
    </submittedName>
</protein>
<feature type="transmembrane region" description="Helical" evidence="14">
    <location>
        <begin position="360"/>
        <end position="380"/>
    </location>
</feature>
<keyword evidence="3" id="KW-0813">Transport</keyword>
<proteinExistence type="inferred from homology"/>
<evidence type="ECO:0000259" key="15">
    <source>
        <dbReference type="PROSITE" id="PS51201"/>
    </source>
</evidence>
<evidence type="ECO:0000313" key="16">
    <source>
        <dbReference type="EMBL" id="CEJ16395.1"/>
    </source>
</evidence>
<evidence type="ECO:0000256" key="8">
    <source>
        <dbReference type="ARBA" id="ARBA00022692"/>
    </source>
</evidence>
<dbReference type="GO" id="GO:1902600">
    <property type="term" value="P:proton transmembrane transport"/>
    <property type="evidence" value="ECO:0007669"/>
    <property type="project" value="InterPro"/>
</dbReference>
<dbReference type="FunFam" id="1.20.1530.20:FF:000001">
    <property type="entry name" value="Glutathione-regulated potassium-efflux system protein KefB"/>
    <property type="match status" value="1"/>
</dbReference>
<evidence type="ECO:0000313" key="17">
    <source>
        <dbReference type="Proteomes" id="UP000053470"/>
    </source>
</evidence>
<dbReference type="Proteomes" id="UP000053470">
    <property type="component" value="Unassembled WGS sequence"/>
</dbReference>
<dbReference type="PROSITE" id="PS51201">
    <property type="entry name" value="RCK_N"/>
    <property type="match status" value="1"/>
</dbReference>
<evidence type="ECO:0000256" key="1">
    <source>
        <dbReference type="ARBA" id="ARBA00004429"/>
    </source>
</evidence>
<evidence type="ECO:0000256" key="11">
    <source>
        <dbReference type="ARBA" id="ARBA00023065"/>
    </source>
</evidence>
<evidence type="ECO:0000256" key="7">
    <source>
        <dbReference type="ARBA" id="ARBA00022538"/>
    </source>
</evidence>
<dbReference type="PANTHER" id="PTHR46157">
    <property type="entry name" value="K(+) EFFLUX ANTIPORTER 3, CHLOROPLASTIC"/>
    <property type="match status" value="1"/>
</dbReference>
<evidence type="ECO:0000256" key="5">
    <source>
        <dbReference type="ARBA" id="ARBA00022475"/>
    </source>
</evidence>
<feature type="transmembrane region" description="Helical" evidence="14">
    <location>
        <begin position="148"/>
        <end position="169"/>
    </location>
</feature>
<feature type="domain" description="RCK N-terminal" evidence="15">
    <location>
        <begin position="435"/>
        <end position="551"/>
    </location>
</feature>
<dbReference type="GO" id="GO:0005886">
    <property type="term" value="C:plasma membrane"/>
    <property type="evidence" value="ECO:0007669"/>
    <property type="project" value="UniProtKB-SubCell"/>
</dbReference>
<comment type="subcellular location">
    <subcellularLocation>
        <location evidence="1">Cell inner membrane</location>
        <topology evidence="1">Multi-pass membrane protein</topology>
    </subcellularLocation>
</comment>
<feature type="transmembrane region" description="Helical" evidence="14">
    <location>
        <begin position="181"/>
        <end position="204"/>
    </location>
</feature>
<dbReference type="Gene3D" id="3.40.50.720">
    <property type="entry name" value="NAD(P)-binding Rossmann-like Domain"/>
    <property type="match status" value="1"/>
</dbReference>
<dbReference type="EMBL" id="LN651277">
    <property type="protein sequence ID" value="CEJ16395.1"/>
    <property type="molecule type" value="Genomic_DNA"/>
</dbReference>
<evidence type="ECO:0000256" key="6">
    <source>
        <dbReference type="ARBA" id="ARBA00022519"/>
    </source>
</evidence>